<comment type="caution">
    <text evidence="1">The sequence shown here is derived from an EMBL/GenBank/DDBJ whole genome shotgun (WGS) entry which is preliminary data.</text>
</comment>
<dbReference type="PIRSF" id="PIRSF030820">
    <property type="entry name" value="UCP030820"/>
    <property type="match status" value="1"/>
</dbReference>
<dbReference type="Pfam" id="PF06073">
    <property type="entry name" value="DUF934"/>
    <property type="match status" value="1"/>
</dbReference>
<organism evidence="1 2">
    <name type="scientific">Sediminihaliea albiluteola</name>
    <dbReference type="NCBI Taxonomy" id="2758564"/>
    <lineage>
        <taxon>Bacteria</taxon>
        <taxon>Pseudomonadati</taxon>
        <taxon>Pseudomonadota</taxon>
        <taxon>Gammaproteobacteria</taxon>
        <taxon>Cellvibrionales</taxon>
        <taxon>Halieaceae</taxon>
        <taxon>Sediminihaliea</taxon>
    </lineage>
</organism>
<name>A0A7W2TUI2_9GAMM</name>
<gene>
    <name evidence="1" type="ORF">H2508_03670</name>
</gene>
<sequence>MPKLIKGAEIVNDERWKAPQPDAETVSEGVICTLAQWQALDDKAGSAVQLEPGDDVHSLLPHLQEIELIAVNFPVFTDGRGFSYARELRENGYQGELRAVGAFIRDQLHYLSRVGFDAFQLEDESQLEAAIKSLEDFSVHYQASISHPLPLFRRRS</sequence>
<dbReference type="AlphaFoldDB" id="A0A7W2TUI2"/>
<dbReference type="InterPro" id="IPR008318">
    <property type="entry name" value="UCP030820"/>
</dbReference>
<dbReference type="RefSeq" id="WP_182169016.1">
    <property type="nucleotide sequence ID" value="NZ_JACFXU010000013.1"/>
</dbReference>
<dbReference type="EMBL" id="JACFXU010000013">
    <property type="protein sequence ID" value="MBA6412201.1"/>
    <property type="molecule type" value="Genomic_DNA"/>
</dbReference>
<evidence type="ECO:0000313" key="2">
    <source>
        <dbReference type="Proteomes" id="UP000539350"/>
    </source>
</evidence>
<proteinExistence type="predicted"/>
<dbReference type="Proteomes" id="UP000539350">
    <property type="component" value="Unassembled WGS sequence"/>
</dbReference>
<accession>A0A7W2TUI2</accession>
<evidence type="ECO:0000313" key="1">
    <source>
        <dbReference type="EMBL" id="MBA6412201.1"/>
    </source>
</evidence>
<reference evidence="1 2" key="1">
    <citation type="submission" date="2020-07" db="EMBL/GenBank/DDBJ databases">
        <title>Halieaceae bacterium, F7430, whole genome shotgun sequencing project.</title>
        <authorList>
            <person name="Jiang S."/>
            <person name="Liu Z.W."/>
            <person name="Du Z.J."/>
        </authorList>
    </citation>
    <scope>NUCLEOTIDE SEQUENCE [LARGE SCALE GENOMIC DNA]</scope>
    <source>
        <strain evidence="1 2">F7430</strain>
    </source>
</reference>
<keyword evidence="2" id="KW-1185">Reference proteome</keyword>
<protein>
    <submittedName>
        <fullName evidence="1">DUF934 domain-containing protein</fullName>
    </submittedName>
</protein>